<evidence type="ECO:0000313" key="3">
    <source>
        <dbReference type="Proteomes" id="UP000018888"/>
    </source>
</evidence>
<keyword evidence="1" id="KW-1133">Transmembrane helix</keyword>
<organism evidence="2 3">
    <name type="scientific">Rhizophagus irregularis (strain DAOM 181602 / DAOM 197198 / MUCL 43194)</name>
    <name type="common">Arbuscular mycorrhizal fungus</name>
    <name type="synonym">Glomus intraradices</name>
    <dbReference type="NCBI Taxonomy" id="747089"/>
    <lineage>
        <taxon>Eukaryota</taxon>
        <taxon>Fungi</taxon>
        <taxon>Fungi incertae sedis</taxon>
        <taxon>Mucoromycota</taxon>
        <taxon>Glomeromycotina</taxon>
        <taxon>Glomeromycetes</taxon>
        <taxon>Glomerales</taxon>
        <taxon>Glomeraceae</taxon>
        <taxon>Rhizophagus</taxon>
    </lineage>
</organism>
<feature type="transmembrane region" description="Helical" evidence="1">
    <location>
        <begin position="9"/>
        <end position="27"/>
    </location>
</feature>
<sequence length="58" mass="6984">MYRFINQQLCPIAYICQFVLLIVRSVAKNYLTYLTPVFVPVTIDNFISFFFEYVSRFM</sequence>
<gene>
    <name evidence="2" type="ORF">GLOIN_2v1720618</name>
</gene>
<dbReference type="Proteomes" id="UP000018888">
    <property type="component" value="Unassembled WGS sequence"/>
</dbReference>
<feature type="transmembrane region" description="Helical" evidence="1">
    <location>
        <begin position="33"/>
        <end position="54"/>
    </location>
</feature>
<evidence type="ECO:0000313" key="2">
    <source>
        <dbReference type="EMBL" id="POG59627.1"/>
    </source>
</evidence>
<dbReference type="AlphaFoldDB" id="A0A2P4P2L8"/>
<reference evidence="2 3" key="1">
    <citation type="journal article" date="2013" name="Proc. Natl. Acad. Sci. U.S.A.">
        <title>Genome of an arbuscular mycorrhizal fungus provides insight into the oldest plant symbiosis.</title>
        <authorList>
            <person name="Tisserant E."/>
            <person name="Malbreil M."/>
            <person name="Kuo A."/>
            <person name="Kohler A."/>
            <person name="Symeonidi A."/>
            <person name="Balestrini R."/>
            <person name="Charron P."/>
            <person name="Duensing N."/>
            <person name="Frei Dit Frey N."/>
            <person name="Gianinazzi-Pearson V."/>
            <person name="Gilbert L.B."/>
            <person name="Handa Y."/>
            <person name="Herr J.R."/>
            <person name="Hijri M."/>
            <person name="Koul R."/>
            <person name="Kawaguchi M."/>
            <person name="Krajinski F."/>
            <person name="Lammers P.J."/>
            <person name="Masclaux F.G."/>
            <person name="Murat C."/>
            <person name="Morin E."/>
            <person name="Ndikumana S."/>
            <person name="Pagni M."/>
            <person name="Petitpierre D."/>
            <person name="Requena N."/>
            <person name="Rosikiewicz P."/>
            <person name="Riley R."/>
            <person name="Saito K."/>
            <person name="San Clemente H."/>
            <person name="Shapiro H."/>
            <person name="van Tuinen D."/>
            <person name="Becard G."/>
            <person name="Bonfante P."/>
            <person name="Paszkowski U."/>
            <person name="Shachar-Hill Y.Y."/>
            <person name="Tuskan G.A."/>
            <person name="Young P.W."/>
            <person name="Sanders I.R."/>
            <person name="Henrissat B."/>
            <person name="Rensing S.A."/>
            <person name="Grigoriev I.V."/>
            <person name="Corradi N."/>
            <person name="Roux C."/>
            <person name="Martin F."/>
        </authorList>
    </citation>
    <scope>NUCLEOTIDE SEQUENCE [LARGE SCALE GENOMIC DNA]</scope>
    <source>
        <strain evidence="2 3">DAOM 197198</strain>
    </source>
</reference>
<evidence type="ECO:0000256" key="1">
    <source>
        <dbReference type="SAM" id="Phobius"/>
    </source>
</evidence>
<name>A0A2P4P2L8_RHIID</name>
<reference evidence="2 3" key="2">
    <citation type="journal article" date="2018" name="New Phytol.">
        <title>High intraspecific genome diversity in the model arbuscular mycorrhizal symbiont Rhizophagus irregularis.</title>
        <authorList>
            <person name="Chen E.C.H."/>
            <person name="Morin E."/>
            <person name="Beaudet D."/>
            <person name="Noel J."/>
            <person name="Yildirir G."/>
            <person name="Ndikumana S."/>
            <person name="Charron P."/>
            <person name="St-Onge C."/>
            <person name="Giorgi J."/>
            <person name="Kruger M."/>
            <person name="Marton T."/>
            <person name="Ropars J."/>
            <person name="Grigoriev I.V."/>
            <person name="Hainaut M."/>
            <person name="Henrissat B."/>
            <person name="Roux C."/>
            <person name="Martin F."/>
            <person name="Corradi N."/>
        </authorList>
    </citation>
    <scope>NUCLEOTIDE SEQUENCE [LARGE SCALE GENOMIC DNA]</scope>
    <source>
        <strain evidence="2 3">DAOM 197198</strain>
    </source>
</reference>
<dbReference type="EMBL" id="AUPC02000439">
    <property type="protein sequence ID" value="POG59627.1"/>
    <property type="molecule type" value="Genomic_DNA"/>
</dbReference>
<keyword evidence="3" id="KW-1185">Reference proteome</keyword>
<proteinExistence type="predicted"/>
<keyword evidence="1" id="KW-0812">Transmembrane</keyword>
<comment type="caution">
    <text evidence="2">The sequence shown here is derived from an EMBL/GenBank/DDBJ whole genome shotgun (WGS) entry which is preliminary data.</text>
</comment>
<protein>
    <submittedName>
        <fullName evidence="2">Uncharacterized protein</fullName>
    </submittedName>
</protein>
<accession>A0A2P4P2L8</accession>
<keyword evidence="1" id="KW-0472">Membrane</keyword>